<dbReference type="EMBL" id="AXCN02002035">
    <property type="status" value="NOT_ANNOTATED_CDS"/>
    <property type="molecule type" value="Genomic_DNA"/>
</dbReference>
<evidence type="ECO:0000313" key="1">
    <source>
        <dbReference type="EnsemblMetazoa" id="AFAF003553-PA"/>
    </source>
</evidence>
<accession>A0A182Q5N9</accession>
<dbReference type="VEuPathDB" id="VectorBase:AFAF003553"/>
<name>A0A182Q5N9_9DIPT</name>
<organism evidence="1 2">
    <name type="scientific">Anopheles farauti</name>
    <dbReference type="NCBI Taxonomy" id="69004"/>
    <lineage>
        <taxon>Eukaryota</taxon>
        <taxon>Metazoa</taxon>
        <taxon>Ecdysozoa</taxon>
        <taxon>Arthropoda</taxon>
        <taxon>Hexapoda</taxon>
        <taxon>Insecta</taxon>
        <taxon>Pterygota</taxon>
        <taxon>Neoptera</taxon>
        <taxon>Endopterygota</taxon>
        <taxon>Diptera</taxon>
        <taxon>Nematocera</taxon>
        <taxon>Culicoidea</taxon>
        <taxon>Culicidae</taxon>
        <taxon>Anophelinae</taxon>
        <taxon>Anopheles</taxon>
    </lineage>
</organism>
<dbReference type="Proteomes" id="UP000075886">
    <property type="component" value="Unassembled WGS sequence"/>
</dbReference>
<reference evidence="1" key="2">
    <citation type="submission" date="2020-05" db="UniProtKB">
        <authorList>
            <consortium name="EnsemblMetazoa"/>
        </authorList>
    </citation>
    <scope>IDENTIFICATION</scope>
    <source>
        <strain evidence="1">FAR1</strain>
    </source>
</reference>
<dbReference type="AlphaFoldDB" id="A0A182Q5N9"/>
<sequence>MYLKNPAEPHIDWMALRLPTATSVHFHHHHHGKWHGAGCSVHRLLHPAHDGYVGQLGIVLGWFPPGELLHERLPVALPALITHPKLEQPLALDGHIEPVAYALPGVANVLALLVQPVARNDQTLHAIPGHHHPVGHGFAEPEHGTAPERADIDEPMLDRCRLLSGDRFVSRNRHQPVAVLRRRHRQTLQYHALAAEDEVRLPVVHVQRELLLRLERNNSAQQATFSHLAVIKPRQRKLQLSPTFQQRPFEDTIEISSMKANLLTTTSPFARKYTASGWCPSRRITRPGSTYWKAAQRAISSSCSTASSCRQSSFLSTTVNTRRCSSVPVH</sequence>
<protein>
    <submittedName>
        <fullName evidence="1">Uncharacterized protein</fullName>
    </submittedName>
</protein>
<reference evidence="2" key="1">
    <citation type="submission" date="2014-01" db="EMBL/GenBank/DDBJ databases">
        <title>The Genome Sequence of Anopheles farauti FAR1 (V2).</title>
        <authorList>
            <consortium name="The Broad Institute Genomics Platform"/>
            <person name="Neafsey D.E."/>
            <person name="Besansky N."/>
            <person name="Howell P."/>
            <person name="Walton C."/>
            <person name="Young S.K."/>
            <person name="Zeng Q."/>
            <person name="Gargeya S."/>
            <person name="Fitzgerald M."/>
            <person name="Haas B."/>
            <person name="Abouelleil A."/>
            <person name="Allen A.W."/>
            <person name="Alvarado L."/>
            <person name="Arachchi H.M."/>
            <person name="Berlin A.M."/>
            <person name="Chapman S.B."/>
            <person name="Gainer-Dewar J."/>
            <person name="Goldberg J."/>
            <person name="Griggs A."/>
            <person name="Gujja S."/>
            <person name="Hansen M."/>
            <person name="Howarth C."/>
            <person name="Imamovic A."/>
            <person name="Ireland A."/>
            <person name="Larimer J."/>
            <person name="McCowan C."/>
            <person name="Murphy C."/>
            <person name="Pearson M."/>
            <person name="Poon T.W."/>
            <person name="Priest M."/>
            <person name="Roberts A."/>
            <person name="Saif S."/>
            <person name="Shea T."/>
            <person name="Sisk P."/>
            <person name="Sykes S."/>
            <person name="Wortman J."/>
            <person name="Nusbaum C."/>
            <person name="Birren B."/>
        </authorList>
    </citation>
    <scope>NUCLEOTIDE SEQUENCE [LARGE SCALE GENOMIC DNA]</scope>
    <source>
        <strain evidence="2">FAR1</strain>
    </source>
</reference>
<keyword evidence="2" id="KW-1185">Reference proteome</keyword>
<proteinExistence type="predicted"/>
<dbReference type="EnsemblMetazoa" id="AFAF003553-RA">
    <property type="protein sequence ID" value="AFAF003553-PA"/>
    <property type="gene ID" value="AFAF003553"/>
</dbReference>
<evidence type="ECO:0000313" key="2">
    <source>
        <dbReference type="Proteomes" id="UP000075886"/>
    </source>
</evidence>